<dbReference type="EMBL" id="CP000027">
    <property type="protein sequence ID" value="AAW39736.1"/>
    <property type="molecule type" value="Genomic_DNA"/>
</dbReference>
<dbReference type="Proteomes" id="UP000008289">
    <property type="component" value="Chromosome"/>
</dbReference>
<protein>
    <submittedName>
        <fullName evidence="1">Uncharacterized protein</fullName>
    </submittedName>
</protein>
<proteinExistence type="predicted"/>
<dbReference type="PATRIC" id="fig|243164.10.peg.964"/>
<reference evidence="1 2" key="1">
    <citation type="journal article" date="2005" name="Science">
        <title>Genome sequence of the PCE-dechlorinating bacterium Dehalococcoides ethenogenes.</title>
        <authorList>
            <person name="Seshadri R."/>
            <person name="Adrian L."/>
            <person name="Fouts D.E."/>
            <person name="Eisen J.A."/>
            <person name="Phillippy A.M."/>
            <person name="Methe B.A."/>
            <person name="Ward N.L."/>
            <person name="Nelson W.C."/>
            <person name="Deboy R.T."/>
            <person name="Khouri H.M."/>
            <person name="Kolonay J.F."/>
            <person name="Dodson R.J."/>
            <person name="Daugherty S.C."/>
            <person name="Brinkac L.M."/>
            <person name="Sullivan S.A."/>
            <person name="Madupu R."/>
            <person name="Nelson K.E."/>
            <person name="Kang K.H."/>
            <person name="Impraim M."/>
            <person name="Tran K."/>
            <person name="Robinson J.M."/>
            <person name="Forberger H.A."/>
            <person name="Fraser C.M."/>
            <person name="Zinder S.H."/>
            <person name="Heidelberg J.F."/>
        </authorList>
    </citation>
    <scope>NUCLEOTIDE SEQUENCE [LARGE SCALE GENOMIC DNA]</scope>
    <source>
        <strain evidence="2">ATCC BAA-2266 / KCTC 15142 / 195</strain>
    </source>
</reference>
<dbReference type="AlphaFoldDB" id="Q3Z7R0"/>
<name>Q3Z7R0_DEHM1</name>
<accession>Q3Z7R0</accession>
<sequence>MGKNNKKYAKYFKKYPPPKLKRDLLSPKPYDILSHVEIDCRIKTATLKDRLHGKQLHKSLQQAGVFP</sequence>
<evidence type="ECO:0000313" key="1">
    <source>
        <dbReference type="EMBL" id="AAW39736.1"/>
    </source>
</evidence>
<organism evidence="1 2">
    <name type="scientific">Dehalococcoides mccartyi (strain ATCC BAA-2266 / KCTC 15142 / 195)</name>
    <name type="common">Dehalococcoides ethenogenes (strain 195)</name>
    <dbReference type="NCBI Taxonomy" id="243164"/>
    <lineage>
        <taxon>Bacteria</taxon>
        <taxon>Bacillati</taxon>
        <taxon>Chloroflexota</taxon>
        <taxon>Dehalococcoidia</taxon>
        <taxon>Dehalococcoidales</taxon>
        <taxon>Dehalococcoidaceae</taxon>
        <taxon>Dehalococcoides</taxon>
    </lineage>
</organism>
<dbReference type="InParanoid" id="Q3Z7R0"/>
<gene>
    <name evidence="1" type="ordered locus">DET1021</name>
</gene>
<keyword evidence="2" id="KW-1185">Reference proteome</keyword>
<dbReference type="eggNOG" id="ENOG5030T1S">
    <property type="taxonomic scope" value="Bacteria"/>
</dbReference>
<dbReference type="HOGENOM" id="CLU_205129_0_0_0"/>
<evidence type="ECO:0000313" key="2">
    <source>
        <dbReference type="Proteomes" id="UP000008289"/>
    </source>
</evidence>
<dbReference type="KEGG" id="det:DET1021"/>